<dbReference type="PROSITE" id="PS01061">
    <property type="entry name" value="FLIP_2"/>
    <property type="match status" value="1"/>
</dbReference>
<evidence type="ECO:0000313" key="8">
    <source>
        <dbReference type="EMBL" id="MBB3194452.1"/>
    </source>
</evidence>
<dbReference type="InterPro" id="IPR005838">
    <property type="entry name" value="T3SS_IM_P"/>
</dbReference>
<evidence type="ECO:0000256" key="7">
    <source>
        <dbReference type="SAM" id="Phobius"/>
    </source>
</evidence>
<evidence type="ECO:0000256" key="3">
    <source>
        <dbReference type="ARBA" id="ARBA00022475"/>
    </source>
</evidence>
<protein>
    <submittedName>
        <fullName evidence="8">Type III secretion protein R</fullName>
    </submittedName>
</protein>
<comment type="caution">
    <text evidence="8">The sequence shown here is derived from an EMBL/GenBank/DDBJ whole genome shotgun (WGS) entry which is preliminary data.</text>
</comment>
<keyword evidence="9" id="KW-1185">Reference proteome</keyword>
<evidence type="ECO:0000256" key="5">
    <source>
        <dbReference type="ARBA" id="ARBA00022989"/>
    </source>
</evidence>
<proteinExistence type="inferred from homology"/>
<evidence type="ECO:0000256" key="1">
    <source>
        <dbReference type="ARBA" id="ARBA00004651"/>
    </source>
</evidence>
<evidence type="ECO:0000313" key="9">
    <source>
        <dbReference type="Proteomes" id="UP000574369"/>
    </source>
</evidence>
<gene>
    <name evidence="8" type="ORF">FHS28_001837</name>
</gene>
<dbReference type="RefSeq" id="WP_088450572.1">
    <property type="nucleotide sequence ID" value="NZ_JACHXO010000002.1"/>
</dbReference>
<keyword evidence="3" id="KW-1003">Cell membrane</keyword>
<feature type="transmembrane region" description="Helical" evidence="7">
    <location>
        <begin position="191"/>
        <end position="209"/>
    </location>
</feature>
<reference evidence="8 9" key="1">
    <citation type="submission" date="2020-08" db="EMBL/GenBank/DDBJ databases">
        <title>Genomic Encyclopedia of Type Strains, Phase III (KMG-III): the genomes of soil and plant-associated and newly described type strains.</title>
        <authorList>
            <person name="Whitman W."/>
        </authorList>
    </citation>
    <scope>NUCLEOTIDE SEQUENCE [LARGE SCALE GENOMIC DNA]</scope>
    <source>
        <strain evidence="8 9">CECT 7247</strain>
    </source>
</reference>
<feature type="transmembrane region" description="Helical" evidence="7">
    <location>
        <begin position="54"/>
        <end position="72"/>
    </location>
</feature>
<comment type="similarity">
    <text evidence="2">Belongs to the FliP/MopC/SpaP family.</text>
</comment>
<evidence type="ECO:0000256" key="2">
    <source>
        <dbReference type="ARBA" id="ARBA00006257"/>
    </source>
</evidence>
<dbReference type="PANTHER" id="PTHR30587">
    <property type="entry name" value="FLAGELLAR BIOSYNTHETIC PROTEIN FLIP"/>
    <property type="match status" value="1"/>
</dbReference>
<keyword evidence="4 7" id="KW-0812">Transmembrane</keyword>
<dbReference type="PANTHER" id="PTHR30587:SF2">
    <property type="entry name" value="SURFACE PRESENTATION OF ANTIGENS PROTEIN SPAP"/>
    <property type="match status" value="1"/>
</dbReference>
<sequence>MNLAAYDPISLVLLLAGMALLPLLMVCTTAFLKISMVLMIVRNALGVQQVPPGIAVNAVALAATLFVMAPIFNEMAGRLQLTSSSKEGSGRPSSYSAASGGAAAGYAGGSAAGESGSVPSRGSLAHVAYAAEPLREFMLANTVPERRQRFVELAQRQWKRSALGTPNERDYVVLIPCFVISEMEMALKAGFVLYVPFVVIDLLLSNLLLALGMQMVSPMVVSLPLKLLLFVVLDGWTRLFEGLVASYA</sequence>
<keyword evidence="5 7" id="KW-1133">Transmembrane helix</keyword>
<keyword evidence="6 7" id="KW-0472">Membrane</keyword>
<name>A0ABR6GQR4_9BURK</name>
<accession>A0ABR6GQR4</accession>
<dbReference type="Pfam" id="PF00813">
    <property type="entry name" value="FliP"/>
    <property type="match status" value="1"/>
</dbReference>
<comment type="subcellular location">
    <subcellularLocation>
        <location evidence="1">Cell membrane</location>
        <topology evidence="1">Multi-pass membrane protein</topology>
    </subcellularLocation>
</comment>
<dbReference type="Proteomes" id="UP000574369">
    <property type="component" value="Unassembled WGS sequence"/>
</dbReference>
<feature type="transmembrane region" description="Helical" evidence="7">
    <location>
        <begin position="215"/>
        <end position="233"/>
    </location>
</feature>
<feature type="transmembrane region" description="Helical" evidence="7">
    <location>
        <begin position="12"/>
        <end position="34"/>
    </location>
</feature>
<evidence type="ECO:0000256" key="4">
    <source>
        <dbReference type="ARBA" id="ARBA00022692"/>
    </source>
</evidence>
<dbReference type="EMBL" id="JACHXO010000002">
    <property type="protein sequence ID" value="MBB3194452.1"/>
    <property type="molecule type" value="Genomic_DNA"/>
</dbReference>
<dbReference type="PRINTS" id="PR01302">
    <property type="entry name" value="TYPE3IMPPROT"/>
</dbReference>
<evidence type="ECO:0000256" key="6">
    <source>
        <dbReference type="ARBA" id="ARBA00023136"/>
    </source>
</evidence>
<organism evidence="8 9">
    <name type="scientific">Roseateles terrae</name>
    <dbReference type="NCBI Taxonomy" id="431060"/>
    <lineage>
        <taxon>Bacteria</taxon>
        <taxon>Pseudomonadati</taxon>
        <taxon>Pseudomonadota</taxon>
        <taxon>Betaproteobacteria</taxon>
        <taxon>Burkholderiales</taxon>
        <taxon>Sphaerotilaceae</taxon>
        <taxon>Roseateles</taxon>
    </lineage>
</organism>